<gene>
    <name evidence="1" type="ORF">AFUS01_LOCUS10226</name>
</gene>
<dbReference type="Proteomes" id="UP000708208">
    <property type="component" value="Unassembled WGS sequence"/>
</dbReference>
<accession>A0A8J2NPL0</accession>
<proteinExistence type="predicted"/>
<dbReference type="EMBL" id="CAJVCH010075739">
    <property type="protein sequence ID" value="CAG7720976.1"/>
    <property type="molecule type" value="Genomic_DNA"/>
</dbReference>
<sequence length="35" mass="4051">WGTDEARVSAQADCRFNQDFICYLVDLRDNPDGFL</sequence>
<protein>
    <submittedName>
        <fullName evidence="1">Uncharacterized protein</fullName>
    </submittedName>
</protein>
<feature type="non-terminal residue" evidence="1">
    <location>
        <position position="1"/>
    </location>
</feature>
<comment type="caution">
    <text evidence="1">The sequence shown here is derived from an EMBL/GenBank/DDBJ whole genome shotgun (WGS) entry which is preliminary data.</text>
</comment>
<name>A0A8J2NPL0_9HEXA</name>
<evidence type="ECO:0000313" key="2">
    <source>
        <dbReference type="Proteomes" id="UP000708208"/>
    </source>
</evidence>
<reference evidence="1" key="1">
    <citation type="submission" date="2021-06" db="EMBL/GenBank/DDBJ databases">
        <authorList>
            <person name="Hodson N. C."/>
            <person name="Mongue J. A."/>
            <person name="Jaron S. K."/>
        </authorList>
    </citation>
    <scope>NUCLEOTIDE SEQUENCE</scope>
</reference>
<evidence type="ECO:0000313" key="1">
    <source>
        <dbReference type="EMBL" id="CAG7720976.1"/>
    </source>
</evidence>
<dbReference type="AlphaFoldDB" id="A0A8J2NPL0"/>
<keyword evidence="2" id="KW-1185">Reference proteome</keyword>
<feature type="non-terminal residue" evidence="1">
    <location>
        <position position="35"/>
    </location>
</feature>
<organism evidence="1 2">
    <name type="scientific">Allacma fusca</name>
    <dbReference type="NCBI Taxonomy" id="39272"/>
    <lineage>
        <taxon>Eukaryota</taxon>
        <taxon>Metazoa</taxon>
        <taxon>Ecdysozoa</taxon>
        <taxon>Arthropoda</taxon>
        <taxon>Hexapoda</taxon>
        <taxon>Collembola</taxon>
        <taxon>Symphypleona</taxon>
        <taxon>Sminthuridae</taxon>
        <taxon>Allacma</taxon>
    </lineage>
</organism>